<evidence type="ECO:0000256" key="9">
    <source>
        <dbReference type="ARBA" id="ARBA00023136"/>
    </source>
</evidence>
<comment type="function">
    <text evidence="1 10">Controls the rotational direction of flagella during chemotaxis.</text>
</comment>
<dbReference type="EMBL" id="VFRR01000004">
    <property type="protein sequence ID" value="TPE54705.1"/>
    <property type="molecule type" value="Genomic_DNA"/>
</dbReference>
<feature type="transmembrane region" description="Helical" evidence="10">
    <location>
        <begin position="22"/>
        <end position="45"/>
    </location>
</feature>
<evidence type="ECO:0000256" key="1">
    <source>
        <dbReference type="ARBA" id="ARBA00002254"/>
    </source>
</evidence>
<evidence type="ECO:0000256" key="2">
    <source>
        <dbReference type="ARBA" id="ARBA00004162"/>
    </source>
</evidence>
<organism evidence="11 12">
    <name type="scientific">Maribrevibacterium harenarium</name>
    <dbReference type="NCBI Taxonomy" id="2589817"/>
    <lineage>
        <taxon>Bacteria</taxon>
        <taxon>Pseudomonadati</taxon>
        <taxon>Pseudomonadota</taxon>
        <taxon>Gammaproteobacteria</taxon>
        <taxon>Oceanospirillales</taxon>
        <taxon>Oceanospirillaceae</taxon>
        <taxon>Maribrevibacterium</taxon>
    </lineage>
</organism>
<proteinExistence type="inferred from homology"/>
<sequence>MAQDEGLDVGAEDGKKGGKKKLIIILVVALLVLGGGGAAAFFLLMGGDDTEAAAQEETASAEMVQTDGPAIYLEIDQPFVVDFMISGKQRYLQLNMTLKSRDQAQIDAVKIHMPLIRNSLVLLFSSQSFDELQTVAGKQALKTASIAAINQILTQETGVGGIEDVLFTNFVMQ</sequence>
<comment type="subcellular location">
    <subcellularLocation>
        <location evidence="10">Cell inner membrane</location>
    </subcellularLocation>
    <subcellularLocation>
        <location evidence="2">Cell membrane</location>
        <topology evidence="2">Single-pass membrane protein</topology>
    </subcellularLocation>
</comment>
<gene>
    <name evidence="11" type="ORF">FJM67_03485</name>
</gene>
<keyword evidence="10" id="KW-0997">Cell inner membrane</keyword>
<dbReference type="GO" id="GO:0006935">
    <property type="term" value="P:chemotaxis"/>
    <property type="evidence" value="ECO:0007669"/>
    <property type="project" value="UniProtKB-KW"/>
</dbReference>
<accession>A0A501X2J2</accession>
<dbReference type="OrthoDB" id="5616092at2"/>
<dbReference type="GO" id="GO:0005886">
    <property type="term" value="C:plasma membrane"/>
    <property type="evidence" value="ECO:0007669"/>
    <property type="project" value="UniProtKB-SubCell"/>
</dbReference>
<keyword evidence="9 10" id="KW-0472">Membrane</keyword>
<keyword evidence="11" id="KW-0969">Cilium</keyword>
<keyword evidence="5 10" id="KW-0145">Chemotaxis</keyword>
<evidence type="ECO:0000256" key="7">
    <source>
        <dbReference type="ARBA" id="ARBA00022779"/>
    </source>
</evidence>
<name>A0A501X2J2_9GAMM</name>
<keyword evidence="4" id="KW-1003">Cell membrane</keyword>
<dbReference type="GO" id="GO:0009425">
    <property type="term" value="C:bacterial-type flagellum basal body"/>
    <property type="evidence" value="ECO:0007669"/>
    <property type="project" value="InterPro"/>
</dbReference>
<evidence type="ECO:0000313" key="12">
    <source>
        <dbReference type="Proteomes" id="UP000315901"/>
    </source>
</evidence>
<dbReference type="InterPro" id="IPR005503">
    <property type="entry name" value="FliL"/>
</dbReference>
<keyword evidence="7 10" id="KW-0283">Flagellar rotation</keyword>
<reference evidence="11 12" key="1">
    <citation type="submission" date="2019-06" db="EMBL/GenBank/DDBJ databases">
        <title>A novel bacterium of genus Marinomonas, isolated from coastal sand.</title>
        <authorList>
            <person name="Huang H."/>
            <person name="Mo K."/>
            <person name="Hu Y."/>
        </authorList>
    </citation>
    <scope>NUCLEOTIDE SEQUENCE [LARGE SCALE GENOMIC DNA]</scope>
    <source>
        <strain evidence="11 12">HB171799</strain>
    </source>
</reference>
<dbReference type="Pfam" id="PF03748">
    <property type="entry name" value="FliL"/>
    <property type="match status" value="1"/>
</dbReference>
<protein>
    <recommendedName>
        <fullName evidence="10">Flagellar protein FliL</fullName>
    </recommendedName>
</protein>
<evidence type="ECO:0000256" key="4">
    <source>
        <dbReference type="ARBA" id="ARBA00022475"/>
    </source>
</evidence>
<evidence type="ECO:0000256" key="10">
    <source>
        <dbReference type="RuleBase" id="RU364125"/>
    </source>
</evidence>
<comment type="similarity">
    <text evidence="3 10">Belongs to the FliL family.</text>
</comment>
<evidence type="ECO:0000313" key="11">
    <source>
        <dbReference type="EMBL" id="TPE54705.1"/>
    </source>
</evidence>
<evidence type="ECO:0000256" key="3">
    <source>
        <dbReference type="ARBA" id="ARBA00008281"/>
    </source>
</evidence>
<evidence type="ECO:0000256" key="6">
    <source>
        <dbReference type="ARBA" id="ARBA00022692"/>
    </source>
</evidence>
<dbReference type="PANTHER" id="PTHR35091:SF2">
    <property type="entry name" value="FLAGELLAR PROTEIN FLIL"/>
    <property type="match status" value="1"/>
</dbReference>
<evidence type="ECO:0000256" key="8">
    <source>
        <dbReference type="ARBA" id="ARBA00022989"/>
    </source>
</evidence>
<dbReference type="PANTHER" id="PTHR35091">
    <property type="entry name" value="FLAGELLAR PROTEIN FLIL"/>
    <property type="match status" value="1"/>
</dbReference>
<dbReference type="GO" id="GO:0071978">
    <property type="term" value="P:bacterial-type flagellum-dependent swarming motility"/>
    <property type="evidence" value="ECO:0007669"/>
    <property type="project" value="TreeGrafter"/>
</dbReference>
<comment type="caution">
    <text evidence="11">The sequence shown here is derived from an EMBL/GenBank/DDBJ whole genome shotgun (WGS) entry which is preliminary data.</text>
</comment>
<dbReference type="RefSeq" id="WP_140587285.1">
    <property type="nucleotide sequence ID" value="NZ_VFRR01000004.1"/>
</dbReference>
<dbReference type="AlphaFoldDB" id="A0A501X2J2"/>
<keyword evidence="8 10" id="KW-1133">Transmembrane helix</keyword>
<evidence type="ECO:0000256" key="5">
    <source>
        <dbReference type="ARBA" id="ARBA00022500"/>
    </source>
</evidence>
<keyword evidence="12" id="KW-1185">Reference proteome</keyword>
<keyword evidence="11" id="KW-0282">Flagellum</keyword>
<keyword evidence="11" id="KW-0966">Cell projection</keyword>
<keyword evidence="6 10" id="KW-0812">Transmembrane</keyword>
<dbReference type="Proteomes" id="UP000315901">
    <property type="component" value="Unassembled WGS sequence"/>
</dbReference>